<dbReference type="EMBL" id="UINC01097598">
    <property type="protein sequence ID" value="SVC55440.1"/>
    <property type="molecule type" value="Genomic_DNA"/>
</dbReference>
<gene>
    <name evidence="2" type="ORF">METZ01_LOCUS308294</name>
</gene>
<protein>
    <submittedName>
        <fullName evidence="2">Uncharacterized protein</fullName>
    </submittedName>
</protein>
<feature type="transmembrane region" description="Helical" evidence="1">
    <location>
        <begin position="44"/>
        <end position="65"/>
    </location>
</feature>
<keyword evidence="1" id="KW-0812">Transmembrane</keyword>
<sequence>MKILLVVLFLLAVFLGAGPGIHLVNPDASDPAASFTTFGLPTIYVWGLLWYFVELGVILVAYFRFWNSPDE</sequence>
<evidence type="ECO:0000313" key="2">
    <source>
        <dbReference type="EMBL" id="SVC55440.1"/>
    </source>
</evidence>
<reference evidence="2" key="1">
    <citation type="submission" date="2018-05" db="EMBL/GenBank/DDBJ databases">
        <authorList>
            <person name="Lanie J.A."/>
            <person name="Ng W.-L."/>
            <person name="Kazmierczak K.M."/>
            <person name="Andrzejewski T.M."/>
            <person name="Davidsen T.M."/>
            <person name="Wayne K.J."/>
            <person name="Tettelin H."/>
            <person name="Glass J.I."/>
            <person name="Rusch D."/>
            <person name="Podicherti R."/>
            <person name="Tsui H.-C.T."/>
            <person name="Winkler M.E."/>
        </authorList>
    </citation>
    <scope>NUCLEOTIDE SEQUENCE</scope>
</reference>
<accession>A0A382N3V7</accession>
<dbReference type="AlphaFoldDB" id="A0A382N3V7"/>
<name>A0A382N3V7_9ZZZZ</name>
<keyword evidence="1" id="KW-1133">Transmembrane helix</keyword>
<evidence type="ECO:0000256" key="1">
    <source>
        <dbReference type="SAM" id="Phobius"/>
    </source>
</evidence>
<proteinExistence type="predicted"/>
<keyword evidence="1" id="KW-0472">Membrane</keyword>
<organism evidence="2">
    <name type="scientific">marine metagenome</name>
    <dbReference type="NCBI Taxonomy" id="408172"/>
    <lineage>
        <taxon>unclassified sequences</taxon>
        <taxon>metagenomes</taxon>
        <taxon>ecological metagenomes</taxon>
    </lineage>
</organism>